<dbReference type="RefSeq" id="WP_284229951.1">
    <property type="nucleotide sequence ID" value="NZ_BSUL01000001.1"/>
</dbReference>
<keyword evidence="1" id="KW-0812">Transmembrane</keyword>
<dbReference type="Proteomes" id="UP001157160">
    <property type="component" value="Unassembled WGS sequence"/>
</dbReference>
<comment type="caution">
    <text evidence="2">The sequence shown here is derived from an EMBL/GenBank/DDBJ whole genome shotgun (WGS) entry which is preliminary data.</text>
</comment>
<gene>
    <name evidence="2" type="ORF">GCM10025874_06430</name>
</gene>
<dbReference type="AlphaFoldDB" id="A0AA37XAG8"/>
<organism evidence="2 3">
    <name type="scientific">Arenivirga flava</name>
    <dbReference type="NCBI Taxonomy" id="1930060"/>
    <lineage>
        <taxon>Bacteria</taxon>
        <taxon>Bacillati</taxon>
        <taxon>Actinomycetota</taxon>
        <taxon>Actinomycetes</taxon>
        <taxon>Micrococcales</taxon>
        <taxon>Microbacteriaceae</taxon>
        <taxon>Arenivirga</taxon>
    </lineage>
</organism>
<feature type="transmembrane region" description="Helical" evidence="1">
    <location>
        <begin position="88"/>
        <end position="108"/>
    </location>
</feature>
<keyword evidence="3" id="KW-1185">Reference proteome</keyword>
<proteinExistence type="predicted"/>
<reference evidence="2 3" key="1">
    <citation type="journal article" date="2014" name="Int. J. Syst. Evol. Microbiol.">
        <title>Complete genome sequence of Corynebacterium casei LMG S-19264T (=DSM 44701T), isolated from a smear-ripened cheese.</title>
        <authorList>
            <consortium name="US DOE Joint Genome Institute (JGI-PGF)"/>
            <person name="Walter F."/>
            <person name="Albersmeier A."/>
            <person name="Kalinowski J."/>
            <person name="Ruckert C."/>
        </authorList>
    </citation>
    <scope>NUCLEOTIDE SEQUENCE [LARGE SCALE GENOMIC DNA]</scope>
    <source>
        <strain evidence="2 3">NBRC 112289</strain>
    </source>
</reference>
<evidence type="ECO:0000256" key="1">
    <source>
        <dbReference type="SAM" id="Phobius"/>
    </source>
</evidence>
<protein>
    <submittedName>
        <fullName evidence="2">Uncharacterized protein</fullName>
    </submittedName>
</protein>
<evidence type="ECO:0000313" key="2">
    <source>
        <dbReference type="EMBL" id="GMA27390.1"/>
    </source>
</evidence>
<accession>A0AA37XAG8</accession>
<sequence>MTESKPRTYIRPRVALGLAIAGFIVLALMGSTIAGESELAQTATGGGGAGGVAVLLSTFGLAAGVGFVIGAIIVALDPIIRDRGRRMGVAAIVVAIAAPLAAGVVNTLG</sequence>
<name>A0AA37XAG8_9MICO</name>
<evidence type="ECO:0000313" key="3">
    <source>
        <dbReference type="Proteomes" id="UP001157160"/>
    </source>
</evidence>
<keyword evidence="1" id="KW-1133">Transmembrane helix</keyword>
<feature type="transmembrane region" description="Helical" evidence="1">
    <location>
        <begin position="54"/>
        <end position="76"/>
    </location>
</feature>
<dbReference type="EMBL" id="BSUL01000001">
    <property type="protein sequence ID" value="GMA27390.1"/>
    <property type="molecule type" value="Genomic_DNA"/>
</dbReference>
<feature type="transmembrane region" description="Helical" evidence="1">
    <location>
        <begin position="14"/>
        <end position="34"/>
    </location>
</feature>
<keyword evidence="1" id="KW-0472">Membrane</keyword>